<gene>
    <name evidence="5" type="ORF">NCTC11413_01788</name>
</gene>
<dbReference type="Pfam" id="PF12840">
    <property type="entry name" value="HTH_20"/>
    <property type="match status" value="1"/>
</dbReference>
<dbReference type="Proteomes" id="UP000254232">
    <property type="component" value="Unassembled WGS sequence"/>
</dbReference>
<keyword evidence="1" id="KW-0805">Transcription regulation</keyword>
<evidence type="ECO:0000313" key="6">
    <source>
        <dbReference type="Proteomes" id="UP000254232"/>
    </source>
</evidence>
<proteinExistence type="predicted"/>
<accession>A0A377H940</accession>
<sequence length="110" mass="12320">MIENMNTKTASILFDSLASPVRLRIFQTLMETGVEGMIAGDLAKVLNIAPNNLSFHLKNLSKSGLVSCEINGRFVRYYANLDLMTVLISFLTKNCCSKSDSHHRCEEFCK</sequence>
<dbReference type="InterPro" id="IPR001845">
    <property type="entry name" value="HTH_ArsR_DNA-bd_dom"/>
</dbReference>
<dbReference type="SMART" id="SM00418">
    <property type="entry name" value="HTH_ARSR"/>
    <property type="match status" value="1"/>
</dbReference>
<keyword evidence="3" id="KW-0804">Transcription</keyword>
<dbReference type="PANTHER" id="PTHR43132">
    <property type="entry name" value="ARSENICAL RESISTANCE OPERON REPRESSOR ARSR-RELATED"/>
    <property type="match status" value="1"/>
</dbReference>
<dbReference type="AlphaFoldDB" id="A0A377H940"/>
<keyword evidence="2" id="KW-0238">DNA-binding</keyword>
<protein>
    <submittedName>
        <fullName evidence="5">Uncharacterized protein conserved in archaea</fullName>
    </submittedName>
</protein>
<organism evidence="5 6">
    <name type="scientific">Gallibacterium anatis</name>
    <dbReference type="NCBI Taxonomy" id="750"/>
    <lineage>
        <taxon>Bacteria</taxon>
        <taxon>Pseudomonadati</taxon>
        <taxon>Pseudomonadota</taxon>
        <taxon>Gammaproteobacteria</taxon>
        <taxon>Pasteurellales</taxon>
        <taxon>Pasteurellaceae</taxon>
        <taxon>Gallibacterium</taxon>
    </lineage>
</organism>
<dbReference type="InterPro" id="IPR011991">
    <property type="entry name" value="ArsR-like_HTH"/>
</dbReference>
<evidence type="ECO:0000256" key="2">
    <source>
        <dbReference type="ARBA" id="ARBA00023125"/>
    </source>
</evidence>
<dbReference type="SUPFAM" id="SSF46785">
    <property type="entry name" value="Winged helix' DNA-binding domain"/>
    <property type="match status" value="1"/>
</dbReference>
<dbReference type="InterPro" id="IPR036390">
    <property type="entry name" value="WH_DNA-bd_sf"/>
</dbReference>
<dbReference type="PROSITE" id="PS50987">
    <property type="entry name" value="HTH_ARSR_2"/>
    <property type="match status" value="1"/>
</dbReference>
<dbReference type="CDD" id="cd00090">
    <property type="entry name" value="HTH_ARSR"/>
    <property type="match status" value="1"/>
</dbReference>
<dbReference type="GO" id="GO:0003700">
    <property type="term" value="F:DNA-binding transcription factor activity"/>
    <property type="evidence" value="ECO:0007669"/>
    <property type="project" value="InterPro"/>
</dbReference>
<dbReference type="InterPro" id="IPR051011">
    <property type="entry name" value="Metal_resp_trans_reg"/>
</dbReference>
<dbReference type="PANTHER" id="PTHR43132:SF2">
    <property type="entry name" value="ARSENICAL RESISTANCE OPERON REPRESSOR ARSR-RELATED"/>
    <property type="match status" value="1"/>
</dbReference>
<dbReference type="GO" id="GO:0003677">
    <property type="term" value="F:DNA binding"/>
    <property type="evidence" value="ECO:0007669"/>
    <property type="project" value="UniProtKB-KW"/>
</dbReference>
<feature type="domain" description="HTH arsR-type" evidence="4">
    <location>
        <begin position="2"/>
        <end position="99"/>
    </location>
</feature>
<reference evidence="5 6" key="1">
    <citation type="submission" date="2018-06" db="EMBL/GenBank/DDBJ databases">
        <authorList>
            <consortium name="Pathogen Informatics"/>
            <person name="Doyle S."/>
        </authorList>
    </citation>
    <scope>NUCLEOTIDE SEQUENCE [LARGE SCALE GENOMIC DNA]</scope>
    <source>
        <strain evidence="5 6">NCTC11413</strain>
    </source>
</reference>
<evidence type="ECO:0000256" key="3">
    <source>
        <dbReference type="ARBA" id="ARBA00023163"/>
    </source>
</evidence>
<dbReference type="Gene3D" id="1.10.10.10">
    <property type="entry name" value="Winged helix-like DNA-binding domain superfamily/Winged helix DNA-binding domain"/>
    <property type="match status" value="1"/>
</dbReference>
<evidence type="ECO:0000313" key="5">
    <source>
        <dbReference type="EMBL" id="STO38650.1"/>
    </source>
</evidence>
<evidence type="ECO:0000256" key="1">
    <source>
        <dbReference type="ARBA" id="ARBA00023015"/>
    </source>
</evidence>
<evidence type="ECO:0000259" key="4">
    <source>
        <dbReference type="PROSITE" id="PS50987"/>
    </source>
</evidence>
<name>A0A377H940_9PAST</name>
<dbReference type="InterPro" id="IPR036388">
    <property type="entry name" value="WH-like_DNA-bd_sf"/>
</dbReference>
<dbReference type="PRINTS" id="PR00778">
    <property type="entry name" value="HTHARSR"/>
</dbReference>
<dbReference type="EMBL" id="UGGZ01000001">
    <property type="protein sequence ID" value="STO38650.1"/>
    <property type="molecule type" value="Genomic_DNA"/>
</dbReference>